<evidence type="ECO:0000256" key="2">
    <source>
        <dbReference type="SAM" id="Coils"/>
    </source>
</evidence>
<dbReference type="Pfam" id="PF04012">
    <property type="entry name" value="PspA_IM30"/>
    <property type="match status" value="1"/>
</dbReference>
<dbReference type="EMBL" id="JACADJ010000019">
    <property type="protein sequence ID" value="NWH04877.1"/>
    <property type="molecule type" value="Genomic_DNA"/>
</dbReference>
<dbReference type="RefSeq" id="WP_178366332.1">
    <property type="nucleotide sequence ID" value="NZ_JACADJ010000019.1"/>
</dbReference>
<dbReference type="InterPro" id="IPR007157">
    <property type="entry name" value="PspA_VIPP1"/>
</dbReference>
<gene>
    <name evidence="3" type="primary">pspA</name>
    <name evidence="3" type="ORF">HXW94_07740</name>
</gene>
<proteinExistence type="inferred from homology"/>
<dbReference type="PANTHER" id="PTHR31088">
    <property type="entry name" value="MEMBRANE-ASSOCIATED PROTEIN VIPP1, CHLOROPLASTIC"/>
    <property type="match status" value="1"/>
</dbReference>
<comment type="similarity">
    <text evidence="1">Belongs to the PspA/Vipp/IM30 family.</text>
</comment>
<dbReference type="GO" id="GO:0005829">
    <property type="term" value="C:cytosol"/>
    <property type="evidence" value="ECO:0007669"/>
    <property type="project" value="TreeGrafter"/>
</dbReference>
<protein>
    <submittedName>
        <fullName evidence="3">Phage shock protein PspA</fullName>
    </submittedName>
</protein>
<keyword evidence="4" id="KW-1185">Reference proteome</keyword>
<sequence length="228" mass="26495">MGIFTRFRDIVSSNINAMLDKAEDPEKMIKLMIREMEDTLIELKSSCAATIANHKKVERLGQEVREKEAFWNEKAELAVTKGRDDLARQALMERRRFSRRLEVVETELVDLAGMVDQYKNDITELENKLKSAREKQRMLVQRHIRAQHKKRAKQEIRRAEATEVIKKFEEMENHIERMEAEADLVDFGRRSSLETAFDDLAADEEIENELNALKSSQSGAINDTKTQN</sequence>
<organism evidence="3 4">
    <name type="scientific">Desulfobacter latus</name>
    <dbReference type="NCBI Taxonomy" id="2292"/>
    <lineage>
        <taxon>Bacteria</taxon>
        <taxon>Pseudomonadati</taxon>
        <taxon>Thermodesulfobacteriota</taxon>
        <taxon>Desulfobacteria</taxon>
        <taxon>Desulfobacterales</taxon>
        <taxon>Desulfobacteraceae</taxon>
        <taxon>Desulfobacter</taxon>
    </lineage>
</organism>
<dbReference type="InterPro" id="IPR014319">
    <property type="entry name" value="Phageshock_PspA"/>
</dbReference>
<comment type="caution">
    <text evidence="3">The sequence shown here is derived from an EMBL/GenBank/DDBJ whole genome shotgun (WGS) entry which is preliminary data.</text>
</comment>
<feature type="coiled-coil region" evidence="2">
    <location>
        <begin position="101"/>
        <end position="181"/>
    </location>
</feature>
<dbReference type="PANTHER" id="PTHR31088:SF6">
    <property type="entry name" value="PHAGE SHOCK PROTEIN A"/>
    <property type="match status" value="1"/>
</dbReference>
<reference evidence="3 4" key="1">
    <citation type="submission" date="2020-06" db="EMBL/GenBank/DDBJ databases">
        <title>High-quality draft genome of sulfate reducer Desulfobacter latus type strain AcrS2 isolated from marine sediment.</title>
        <authorList>
            <person name="Hoppe M."/>
            <person name="Larsen C.K."/>
            <person name="Marshall I.P.G."/>
            <person name="Schramm A."/>
            <person name="Marietou A.G."/>
        </authorList>
    </citation>
    <scope>NUCLEOTIDE SEQUENCE [LARGE SCALE GENOMIC DNA]</scope>
    <source>
        <strain evidence="3 4">AcRS2</strain>
    </source>
</reference>
<dbReference type="Proteomes" id="UP000553343">
    <property type="component" value="Unassembled WGS sequence"/>
</dbReference>
<evidence type="ECO:0000313" key="3">
    <source>
        <dbReference type="EMBL" id="NWH04877.1"/>
    </source>
</evidence>
<dbReference type="GO" id="GO:0009271">
    <property type="term" value="P:phage shock"/>
    <property type="evidence" value="ECO:0007669"/>
    <property type="project" value="TreeGrafter"/>
</dbReference>
<dbReference type="AlphaFoldDB" id="A0A850T9J7"/>
<name>A0A850T9J7_9BACT</name>
<accession>A0A850T9J7</accession>
<keyword evidence="2" id="KW-0175">Coiled coil</keyword>
<dbReference type="NCBIfam" id="TIGR02977">
    <property type="entry name" value="phageshock_pspA"/>
    <property type="match status" value="1"/>
</dbReference>
<evidence type="ECO:0000256" key="1">
    <source>
        <dbReference type="ARBA" id="ARBA00043985"/>
    </source>
</evidence>
<evidence type="ECO:0000313" key="4">
    <source>
        <dbReference type="Proteomes" id="UP000553343"/>
    </source>
</evidence>